<dbReference type="EMBL" id="KV454018">
    <property type="protein sequence ID" value="ODV93503.1"/>
    <property type="molecule type" value="Genomic_DNA"/>
</dbReference>
<dbReference type="PANTHER" id="PTHR28020:SF1">
    <property type="entry name" value="YAP1-BINDING PROTEIN 1-RELATED"/>
    <property type="match status" value="1"/>
</dbReference>
<dbReference type="GO" id="GO:0034599">
    <property type="term" value="P:cellular response to oxidative stress"/>
    <property type="evidence" value="ECO:0007669"/>
    <property type="project" value="InterPro"/>
</dbReference>
<gene>
    <name evidence="1" type="ORF">PACTADRAFT_52078</name>
</gene>
<dbReference type="InterPro" id="IPR013877">
    <property type="entry name" value="YAP-bd/ALF4/Glomulin"/>
</dbReference>
<proteinExistence type="predicted"/>
<dbReference type="AlphaFoldDB" id="A0A1E4TP18"/>
<dbReference type="OrthoDB" id="5396786at2759"/>
<dbReference type="InterPro" id="IPR040347">
    <property type="entry name" value="YBP1/2"/>
</dbReference>
<sequence length="697" mass="80198">MSDTKDIMLETNSKIEEAGSEAEVSQDGISAVTIVENLNASLVELKETKDYLSYATLIDVYLTDISRFDQEEKLMILNALEKILEENHDIIYEIGWDLPDLLIKFLFGNLQRTIRLQGNESIVIIIQIFKLLSEYGNSKELLLKSCELISKLTLQPDEKGFINEDQEYFFKIAFHALIELLNSSLKKITTNYPSRFLSSAIVSFTNFLIVNQPFVSSATNLFVFRRFYTFIRDYSPPKSPSSNTSELSQEQLIKIKEDEEYLQRVLLTSFLTNGIPILISKFAMNWTYNFYSQKLHKPNSKFRIPEAYLNFSHFDISADDNYEGLMLRCAQLAWSLDLNLEELFFEDIRESAALFNDNVVIDEKKELDPLSEEIYSLVISDFNKSQKAKKASITLSKEGIMLLLTAQVTLDKSYESRILNIRPHDMIKFFLRKSIPAIIDSSLNFKSTSDALFFWSWYSIHYEKHFDRTLTSSSIAQVDKIYTNLYLQLLISRLTASDNPAVRMIIYTLVTKILALSKEDISYDFIKDSLEVCPYDNAKAALIGILKDLLIRQKIFDSPPSSANKSLENAINSLQINGKEDKEMPSKPPSLPSRELPTYIKLTPERSSDILNLTDKSIDLTFTKDEKIDQDQVPILLSYLNLLIVIKSKIKNQDQIDKIITKVEENYSKYEKSADHKDKPNYQLEFIPVALETLKKK</sequence>
<dbReference type="Pfam" id="PF08568">
    <property type="entry name" value="Kinetochor_Ybp2"/>
    <property type="match status" value="1"/>
</dbReference>
<dbReference type="Proteomes" id="UP000094236">
    <property type="component" value="Unassembled WGS sequence"/>
</dbReference>
<dbReference type="STRING" id="669874.A0A1E4TP18"/>
<keyword evidence="2" id="KW-1185">Reference proteome</keyword>
<accession>A0A1E4TP18</accession>
<dbReference type="GO" id="GO:0005737">
    <property type="term" value="C:cytoplasm"/>
    <property type="evidence" value="ECO:0007669"/>
    <property type="project" value="TreeGrafter"/>
</dbReference>
<organism evidence="1 2">
    <name type="scientific">Pachysolen tannophilus NRRL Y-2460</name>
    <dbReference type="NCBI Taxonomy" id="669874"/>
    <lineage>
        <taxon>Eukaryota</taxon>
        <taxon>Fungi</taxon>
        <taxon>Dikarya</taxon>
        <taxon>Ascomycota</taxon>
        <taxon>Saccharomycotina</taxon>
        <taxon>Pichiomycetes</taxon>
        <taxon>Pachysolenaceae</taxon>
        <taxon>Pachysolen</taxon>
    </lineage>
</organism>
<dbReference type="PANTHER" id="PTHR28020">
    <property type="entry name" value="YAP1-BINDING PROTEIN 1-RELATED"/>
    <property type="match status" value="1"/>
</dbReference>
<reference evidence="2" key="1">
    <citation type="submission" date="2016-05" db="EMBL/GenBank/DDBJ databases">
        <title>Comparative genomics of biotechnologically important yeasts.</title>
        <authorList>
            <consortium name="DOE Joint Genome Institute"/>
            <person name="Riley R."/>
            <person name="Haridas S."/>
            <person name="Wolfe K.H."/>
            <person name="Lopes M.R."/>
            <person name="Hittinger C.T."/>
            <person name="Goker M."/>
            <person name="Salamov A."/>
            <person name="Wisecaver J."/>
            <person name="Long T.M."/>
            <person name="Aerts A.L."/>
            <person name="Barry K."/>
            <person name="Choi C."/>
            <person name="Clum A."/>
            <person name="Coughlan A.Y."/>
            <person name="Deshpande S."/>
            <person name="Douglass A.P."/>
            <person name="Hanson S.J."/>
            <person name="Klenk H.-P."/>
            <person name="Labutti K."/>
            <person name="Lapidus A."/>
            <person name="Lindquist E."/>
            <person name="Lipzen A."/>
            <person name="Meier-Kolthoff J.P."/>
            <person name="Ohm R.A."/>
            <person name="Otillar R.P."/>
            <person name="Pangilinan J."/>
            <person name="Peng Y."/>
            <person name="Rokas A."/>
            <person name="Rosa C.A."/>
            <person name="Scheuner C."/>
            <person name="Sibirny A.A."/>
            <person name="Slot J.C."/>
            <person name="Stielow J.B."/>
            <person name="Sun H."/>
            <person name="Kurtzman C.P."/>
            <person name="Blackwell M."/>
            <person name="Grigoriev I.V."/>
            <person name="Jeffries T.W."/>
        </authorList>
    </citation>
    <scope>NUCLEOTIDE SEQUENCE [LARGE SCALE GENOMIC DNA]</scope>
    <source>
        <strain evidence="2">NRRL Y-2460</strain>
    </source>
</reference>
<name>A0A1E4TP18_PACTA</name>
<protein>
    <submittedName>
        <fullName evidence="1">Uncharacterized protein</fullName>
    </submittedName>
</protein>
<evidence type="ECO:0000313" key="2">
    <source>
        <dbReference type="Proteomes" id="UP000094236"/>
    </source>
</evidence>
<evidence type="ECO:0000313" key="1">
    <source>
        <dbReference type="EMBL" id="ODV93503.1"/>
    </source>
</evidence>